<dbReference type="OrthoDB" id="6428749at2759"/>
<dbReference type="PIRSF" id="PIRSF001221">
    <property type="entry name" value="Amidase_fungi"/>
    <property type="match status" value="1"/>
</dbReference>
<feature type="binding site" evidence="4">
    <location>
        <position position="179"/>
    </location>
    <ligand>
        <name>substrate</name>
    </ligand>
</feature>
<dbReference type="SUPFAM" id="SSF75304">
    <property type="entry name" value="Amidase signature (AS) enzymes"/>
    <property type="match status" value="1"/>
</dbReference>
<dbReference type="Gene3D" id="3.90.1300.10">
    <property type="entry name" value="Amidase signature (AS) domain"/>
    <property type="match status" value="1"/>
</dbReference>
<dbReference type="InterPro" id="IPR023631">
    <property type="entry name" value="Amidase_dom"/>
</dbReference>
<dbReference type="GO" id="GO:0016787">
    <property type="term" value="F:hydrolase activity"/>
    <property type="evidence" value="ECO:0007669"/>
    <property type="project" value="UniProtKB-KW"/>
</dbReference>
<feature type="domain" description="Amidase" evidence="5">
    <location>
        <begin position="62"/>
        <end position="538"/>
    </location>
</feature>
<feature type="binding site" evidence="4">
    <location>
        <begin position="200"/>
        <end position="203"/>
    </location>
    <ligand>
        <name>substrate</name>
    </ligand>
</feature>
<accession>A0A9P6HK04</accession>
<evidence type="ECO:0000313" key="7">
    <source>
        <dbReference type="Proteomes" id="UP000736335"/>
    </source>
</evidence>
<feature type="binding site" evidence="4">
    <location>
        <position position="153"/>
    </location>
    <ligand>
        <name>substrate</name>
    </ligand>
</feature>
<keyword evidence="2" id="KW-0378">Hydrolase</keyword>
<evidence type="ECO:0000259" key="5">
    <source>
        <dbReference type="Pfam" id="PF01425"/>
    </source>
</evidence>
<evidence type="ECO:0000313" key="6">
    <source>
        <dbReference type="EMBL" id="KAF9788678.1"/>
    </source>
</evidence>
<evidence type="ECO:0000256" key="4">
    <source>
        <dbReference type="PIRSR" id="PIRSR001221-2"/>
    </source>
</evidence>
<dbReference type="Proteomes" id="UP000736335">
    <property type="component" value="Unassembled WGS sequence"/>
</dbReference>
<organism evidence="6 7">
    <name type="scientific">Thelephora terrestris</name>
    <dbReference type="NCBI Taxonomy" id="56493"/>
    <lineage>
        <taxon>Eukaryota</taxon>
        <taxon>Fungi</taxon>
        <taxon>Dikarya</taxon>
        <taxon>Basidiomycota</taxon>
        <taxon>Agaricomycotina</taxon>
        <taxon>Agaricomycetes</taxon>
        <taxon>Thelephorales</taxon>
        <taxon>Thelephoraceae</taxon>
        <taxon>Thelephora</taxon>
    </lineage>
</organism>
<name>A0A9P6HK04_9AGAM</name>
<dbReference type="EMBL" id="WIUZ02000004">
    <property type="protein sequence ID" value="KAF9788678.1"/>
    <property type="molecule type" value="Genomic_DNA"/>
</dbReference>
<comment type="similarity">
    <text evidence="1">Belongs to the amidase family.</text>
</comment>
<reference evidence="6" key="1">
    <citation type="journal article" date="2020" name="Nat. Commun.">
        <title>Large-scale genome sequencing of mycorrhizal fungi provides insights into the early evolution of symbiotic traits.</title>
        <authorList>
            <person name="Miyauchi S."/>
            <person name="Kiss E."/>
            <person name="Kuo A."/>
            <person name="Drula E."/>
            <person name="Kohler A."/>
            <person name="Sanchez-Garcia M."/>
            <person name="Morin E."/>
            <person name="Andreopoulos B."/>
            <person name="Barry K.W."/>
            <person name="Bonito G."/>
            <person name="Buee M."/>
            <person name="Carver A."/>
            <person name="Chen C."/>
            <person name="Cichocki N."/>
            <person name="Clum A."/>
            <person name="Culley D."/>
            <person name="Crous P.W."/>
            <person name="Fauchery L."/>
            <person name="Girlanda M."/>
            <person name="Hayes R.D."/>
            <person name="Keri Z."/>
            <person name="LaButti K."/>
            <person name="Lipzen A."/>
            <person name="Lombard V."/>
            <person name="Magnuson J."/>
            <person name="Maillard F."/>
            <person name="Murat C."/>
            <person name="Nolan M."/>
            <person name="Ohm R.A."/>
            <person name="Pangilinan J."/>
            <person name="Pereira M.F."/>
            <person name="Perotto S."/>
            <person name="Peter M."/>
            <person name="Pfister S."/>
            <person name="Riley R."/>
            <person name="Sitrit Y."/>
            <person name="Stielow J.B."/>
            <person name="Szollosi G."/>
            <person name="Zifcakova L."/>
            <person name="Stursova M."/>
            <person name="Spatafora J.W."/>
            <person name="Tedersoo L."/>
            <person name="Vaario L.M."/>
            <person name="Yamada A."/>
            <person name="Yan M."/>
            <person name="Wang P."/>
            <person name="Xu J."/>
            <person name="Bruns T."/>
            <person name="Baldrian P."/>
            <person name="Vilgalys R."/>
            <person name="Dunand C."/>
            <person name="Henrissat B."/>
            <person name="Grigoriev I.V."/>
            <person name="Hibbett D."/>
            <person name="Nagy L.G."/>
            <person name="Martin F.M."/>
        </authorList>
    </citation>
    <scope>NUCLEOTIDE SEQUENCE</scope>
    <source>
        <strain evidence="6">UH-Tt-Lm1</strain>
    </source>
</reference>
<dbReference type="PANTHER" id="PTHR46072:SF10">
    <property type="entry name" value="ACETAMIDASE"/>
    <property type="match status" value="1"/>
</dbReference>
<reference evidence="6" key="2">
    <citation type="submission" date="2020-11" db="EMBL/GenBank/DDBJ databases">
        <authorList>
            <consortium name="DOE Joint Genome Institute"/>
            <person name="Kuo A."/>
            <person name="Miyauchi S."/>
            <person name="Kiss E."/>
            <person name="Drula E."/>
            <person name="Kohler A."/>
            <person name="Sanchez-Garcia M."/>
            <person name="Andreopoulos B."/>
            <person name="Barry K.W."/>
            <person name="Bonito G."/>
            <person name="Buee M."/>
            <person name="Carver A."/>
            <person name="Chen C."/>
            <person name="Cichocki N."/>
            <person name="Clum A."/>
            <person name="Culley D."/>
            <person name="Crous P.W."/>
            <person name="Fauchery L."/>
            <person name="Girlanda M."/>
            <person name="Hayes R."/>
            <person name="Keri Z."/>
            <person name="Labutti K."/>
            <person name="Lipzen A."/>
            <person name="Lombard V."/>
            <person name="Magnuson J."/>
            <person name="Maillard F."/>
            <person name="Morin E."/>
            <person name="Murat C."/>
            <person name="Nolan M."/>
            <person name="Ohm R."/>
            <person name="Pangilinan J."/>
            <person name="Pereira M."/>
            <person name="Perotto S."/>
            <person name="Peter M."/>
            <person name="Riley R."/>
            <person name="Sitrit Y."/>
            <person name="Stielow B."/>
            <person name="Szollosi G."/>
            <person name="Zifcakova L."/>
            <person name="Stursova M."/>
            <person name="Spatafora J.W."/>
            <person name="Tedersoo L."/>
            <person name="Vaario L.-M."/>
            <person name="Yamada A."/>
            <person name="Yan M."/>
            <person name="Wang P."/>
            <person name="Xu J."/>
            <person name="Bruns T."/>
            <person name="Baldrian P."/>
            <person name="Vilgalys R."/>
            <person name="Henrissat B."/>
            <person name="Grigoriev I.V."/>
            <person name="Hibbett D."/>
            <person name="Nagy L.G."/>
            <person name="Martin F.M."/>
        </authorList>
    </citation>
    <scope>NUCLEOTIDE SEQUENCE</scope>
    <source>
        <strain evidence="6">UH-Tt-Lm1</strain>
    </source>
</reference>
<proteinExistence type="inferred from homology"/>
<evidence type="ECO:0000256" key="2">
    <source>
        <dbReference type="ARBA" id="ARBA00022801"/>
    </source>
</evidence>
<dbReference type="AlphaFoldDB" id="A0A9P6HK04"/>
<gene>
    <name evidence="6" type="ORF">BJ322DRAFT_1050424</name>
</gene>
<feature type="active site" description="Charge relay system" evidence="3">
    <location>
        <position position="104"/>
    </location>
</feature>
<feature type="active site" description="Charge relay system" evidence="3">
    <location>
        <position position="179"/>
    </location>
</feature>
<feature type="active site" description="Acyl-ester intermediate" evidence="3">
    <location>
        <position position="203"/>
    </location>
</feature>
<evidence type="ECO:0000256" key="1">
    <source>
        <dbReference type="ARBA" id="ARBA00009199"/>
    </source>
</evidence>
<comment type="caution">
    <text evidence="6">The sequence shown here is derived from an EMBL/GenBank/DDBJ whole genome shotgun (WGS) entry which is preliminary data.</text>
</comment>
<keyword evidence="7" id="KW-1185">Reference proteome</keyword>
<evidence type="ECO:0000256" key="3">
    <source>
        <dbReference type="PIRSR" id="PIRSR001221-1"/>
    </source>
</evidence>
<sequence length="560" mass="60560">MSPSTHKADCLTKQKQRKAQEESLSEALAATPASESILELSLAQIVDSCGIGGTPPSVIRDAFLKQALKANAATNCVAEFLPNNSATPLPKDSRPFLGVPISIKEQCDYEGTDTTLGYSCNVNKPASSHSVIVQMLLDAGATLHVKTTVPTGLISLETDSDLYGYCENPYNPAFTSGASTGGGAALLAFGGSKIEIGSDIGGSVRLPAHFNGLYSIKASHGRFPETGVVSCCPGLQGVYLVTSPLAQNLEDLTEFCHRFADLKPWIYCHTCAPLPWSPVGFPMNQKLRFGVVRSDGITTPTPACKRALQLAVDALRGQGHEVIEYTPPSLLYGVSLGFKIAFCAGSPTLKPLRKGESINEAVINGNFIQSLPTFVRNIMVWMLRRYSSPAGRNDGWATLLEGFGKCNSIEEERELFVKKEEYLAEWNRSLNENKLDLILALPFPTPAIPKHTTGKATLLSSAGCFIYNFLDYSAGCMPVTFVDKKLDSLPEDFKSSEEYLHMSDISRDLHGLYDAEAMHGLPLGIQVVGRRLEEEKVLAGMKVVEDALAAIGIPFTPKKF</sequence>
<dbReference type="Pfam" id="PF01425">
    <property type="entry name" value="Amidase"/>
    <property type="match status" value="1"/>
</dbReference>
<dbReference type="InterPro" id="IPR036928">
    <property type="entry name" value="AS_sf"/>
</dbReference>
<protein>
    <submittedName>
        <fullName evidence="6">Amidase signature domain-containing protein</fullName>
    </submittedName>
</protein>
<dbReference type="PANTHER" id="PTHR46072">
    <property type="entry name" value="AMIDASE-RELATED-RELATED"/>
    <property type="match status" value="1"/>
</dbReference>